<dbReference type="Proteomes" id="UP001523550">
    <property type="component" value="Unassembled WGS sequence"/>
</dbReference>
<evidence type="ECO:0000313" key="3">
    <source>
        <dbReference type="Proteomes" id="UP001523550"/>
    </source>
</evidence>
<accession>A0ABT1G835</accession>
<keyword evidence="3" id="KW-1185">Reference proteome</keyword>
<dbReference type="InterPro" id="IPR036249">
    <property type="entry name" value="Thioredoxin-like_sf"/>
</dbReference>
<name>A0ABT1G835_9GAMM</name>
<dbReference type="InterPro" id="IPR021836">
    <property type="entry name" value="DUF3429"/>
</dbReference>
<dbReference type="PROSITE" id="PS51354">
    <property type="entry name" value="GLUTAREDOXIN_2"/>
    <property type="match status" value="1"/>
</dbReference>
<feature type="transmembrane region" description="Helical" evidence="1">
    <location>
        <begin position="106"/>
        <end position="124"/>
    </location>
</feature>
<dbReference type="PANTHER" id="PTHR15887:SF1">
    <property type="entry name" value="TRANSMEMBRANE PROTEIN 69"/>
    <property type="match status" value="1"/>
</dbReference>
<dbReference type="CDD" id="cd02066">
    <property type="entry name" value="GRX_family"/>
    <property type="match status" value="1"/>
</dbReference>
<dbReference type="PANTHER" id="PTHR15887">
    <property type="entry name" value="TRANSMEMBRANE PROTEIN 69"/>
    <property type="match status" value="1"/>
</dbReference>
<keyword evidence="1" id="KW-1133">Transmembrane helix</keyword>
<feature type="transmembrane region" description="Helical" evidence="1">
    <location>
        <begin position="184"/>
        <end position="211"/>
    </location>
</feature>
<dbReference type="SUPFAM" id="SSF52833">
    <property type="entry name" value="Thioredoxin-like"/>
    <property type="match status" value="1"/>
</dbReference>
<protein>
    <submittedName>
        <fullName evidence="2">Glutaredoxin-related protein</fullName>
    </submittedName>
</protein>
<proteinExistence type="predicted"/>
<dbReference type="RefSeq" id="WP_253447476.1">
    <property type="nucleotide sequence ID" value="NZ_JALJYF010000001.1"/>
</dbReference>
<dbReference type="Pfam" id="PF11911">
    <property type="entry name" value="DUF3429"/>
    <property type="match status" value="1"/>
</dbReference>
<gene>
    <name evidence="2" type="ORF">J2T60_001437</name>
</gene>
<dbReference type="EMBL" id="JALJYF010000001">
    <property type="protein sequence ID" value="MCP1727472.1"/>
    <property type="molecule type" value="Genomic_DNA"/>
</dbReference>
<keyword evidence="1" id="KW-0472">Membrane</keyword>
<dbReference type="Gene3D" id="3.40.30.10">
    <property type="entry name" value="Glutaredoxin"/>
    <property type="match status" value="1"/>
</dbReference>
<feature type="transmembrane region" description="Helical" evidence="1">
    <location>
        <begin position="231"/>
        <end position="250"/>
    </location>
</feature>
<evidence type="ECO:0000313" key="2">
    <source>
        <dbReference type="EMBL" id="MCP1727472.1"/>
    </source>
</evidence>
<organism evidence="2 3">
    <name type="scientific">Natronospira proteinivora</name>
    <dbReference type="NCBI Taxonomy" id="1807133"/>
    <lineage>
        <taxon>Bacteria</taxon>
        <taxon>Pseudomonadati</taxon>
        <taxon>Pseudomonadota</taxon>
        <taxon>Gammaproteobacteria</taxon>
        <taxon>Natronospirales</taxon>
        <taxon>Natronospiraceae</taxon>
        <taxon>Natronospira</taxon>
    </lineage>
</organism>
<reference evidence="2 3" key="1">
    <citation type="submission" date="2022-03" db="EMBL/GenBank/DDBJ databases">
        <title>Genomic Encyclopedia of Type Strains, Phase III (KMG-III): the genomes of soil and plant-associated and newly described type strains.</title>
        <authorList>
            <person name="Whitman W."/>
        </authorList>
    </citation>
    <scope>NUCLEOTIDE SEQUENCE [LARGE SCALE GENOMIC DNA]</scope>
    <source>
        <strain evidence="2 3">BSker1</strain>
    </source>
</reference>
<sequence length="253" mass="27878">MSSHEQAIEEMLHSADVVVFCSRITETDLLEEAARERGQRYREIRMGMGDASMRERFHVLQTMTGQKTLPQVFVNGEFVGGLRAYLGKASDRGAVLDAEGEGWVKGLGYAGLLPLLFALIAMAWNVVPAAGTLLPDSGFFLKWSAAYAAVILSFLGATHWGMALSLGGGAHGKRHFIAAVIPSLWAWLALLNPDLLALPMLIGGFMAWWLYERQVAADLQLPAWYRRLRSQLSAGVILLLSLTFMLALLIRQF</sequence>
<evidence type="ECO:0000256" key="1">
    <source>
        <dbReference type="SAM" id="Phobius"/>
    </source>
</evidence>
<keyword evidence="1" id="KW-0812">Transmembrane</keyword>
<comment type="caution">
    <text evidence="2">The sequence shown here is derived from an EMBL/GenBank/DDBJ whole genome shotgun (WGS) entry which is preliminary data.</text>
</comment>
<feature type="transmembrane region" description="Helical" evidence="1">
    <location>
        <begin position="144"/>
        <end position="163"/>
    </location>
</feature>